<dbReference type="OrthoDB" id="5580718at2"/>
<dbReference type="InterPro" id="IPR001478">
    <property type="entry name" value="PDZ"/>
</dbReference>
<dbReference type="InterPro" id="IPR034122">
    <property type="entry name" value="Retropepsin-like_bacterial"/>
</dbReference>
<dbReference type="SUPFAM" id="SSF50156">
    <property type="entry name" value="PDZ domain-like"/>
    <property type="match status" value="1"/>
</dbReference>
<organism evidence="3 4">
    <name type="scientific">Chryseobacterium piperi</name>
    <dbReference type="NCBI Taxonomy" id="558152"/>
    <lineage>
        <taxon>Bacteria</taxon>
        <taxon>Pseudomonadati</taxon>
        <taxon>Bacteroidota</taxon>
        <taxon>Flavobacteriia</taxon>
        <taxon>Flavobacteriales</taxon>
        <taxon>Weeksellaceae</taxon>
        <taxon>Chryseobacterium group</taxon>
        <taxon>Chryseobacterium</taxon>
    </lineage>
</organism>
<dbReference type="InterPro" id="IPR021109">
    <property type="entry name" value="Peptidase_aspartic_dom_sf"/>
</dbReference>
<evidence type="ECO:0000256" key="1">
    <source>
        <dbReference type="SAM" id="SignalP"/>
    </source>
</evidence>
<dbReference type="PROSITE" id="PS50106">
    <property type="entry name" value="PDZ"/>
    <property type="match status" value="1"/>
</dbReference>
<feature type="chain" id="PRO_5001802743" description="PDZ domain-containing protein" evidence="1">
    <location>
        <begin position="21"/>
        <end position="387"/>
    </location>
</feature>
<proteinExistence type="predicted"/>
<dbReference type="EMBL" id="JPRJ01000049">
    <property type="protein sequence ID" value="KFF16697.1"/>
    <property type="molecule type" value="Genomic_DNA"/>
</dbReference>
<dbReference type="Pfam" id="PF13650">
    <property type="entry name" value="Asp_protease_2"/>
    <property type="match status" value="1"/>
</dbReference>
<reference evidence="3 4" key="1">
    <citation type="submission" date="2014-07" db="EMBL/GenBank/DDBJ databases">
        <title>Genome of Chryseobacterium piperi CTM.</title>
        <authorList>
            <person name="Pipes S.E."/>
            <person name="Stropko S.J."/>
            <person name="Newman J.D."/>
        </authorList>
    </citation>
    <scope>NUCLEOTIDE SEQUENCE [LARGE SCALE GENOMIC DNA]</scope>
    <source>
        <strain evidence="3 4">CTM</strain>
    </source>
</reference>
<keyword evidence="4" id="KW-1185">Reference proteome</keyword>
<dbReference type="Gene3D" id="2.40.70.10">
    <property type="entry name" value="Acid Proteases"/>
    <property type="match status" value="2"/>
</dbReference>
<dbReference type="CDD" id="cd05483">
    <property type="entry name" value="retropepsin_like_bacteria"/>
    <property type="match status" value="1"/>
</dbReference>
<dbReference type="KEGG" id="cpip:CJF12_05860"/>
<feature type="domain" description="PDZ" evidence="2">
    <location>
        <begin position="288"/>
        <end position="350"/>
    </location>
</feature>
<evidence type="ECO:0000259" key="2">
    <source>
        <dbReference type="PROSITE" id="PS50106"/>
    </source>
</evidence>
<accession>A0A086AJ33</accession>
<sequence>MKKISSLVFLLFLIIASAQGRRFFETGEAELVNSVEKINLNYVNELPFVKVTINGTQYNFLFDSGAPTVISHAVYNELHLKKKYTSKVKDSQKNKQEHIFTQLPEMLVDGIVFKNIGVVVMDLNSSELGCFNIDGILGANQMAKLFWRVNYSANSLEATRDLSNFKIDDYETVIPFDPQVQKTPFVEAKILDKNIKFTFDTGFTGRLNILESEYDAEKVKQAVETFGSTSVGAFGGGKPISGYIFRINELNLGNKSFSDEIVMTGSSNLIGNTFLKNHQFVMDWQNKKIYMKRLSNDPSKLESFGFGYRFINAKPMVAFVFKGGSLPLEIGDSIISINDVDLDHLNNKSACHYMVNRVEREYKTIEVKVKRAGNIMAFRLDKNEYLK</sequence>
<dbReference type="SUPFAM" id="SSF50630">
    <property type="entry name" value="Acid proteases"/>
    <property type="match status" value="1"/>
</dbReference>
<evidence type="ECO:0000313" key="3">
    <source>
        <dbReference type="EMBL" id="KFF16697.1"/>
    </source>
</evidence>
<gene>
    <name evidence="3" type="ORF">IQ37_17730</name>
</gene>
<evidence type="ECO:0000313" key="4">
    <source>
        <dbReference type="Proteomes" id="UP000028709"/>
    </source>
</evidence>
<dbReference type="InterPro" id="IPR036034">
    <property type="entry name" value="PDZ_sf"/>
</dbReference>
<feature type="signal peptide" evidence="1">
    <location>
        <begin position="1"/>
        <end position="20"/>
    </location>
</feature>
<dbReference type="eggNOG" id="COG3577">
    <property type="taxonomic scope" value="Bacteria"/>
</dbReference>
<name>A0A086AJ33_9FLAO</name>
<dbReference type="Proteomes" id="UP000028709">
    <property type="component" value="Unassembled WGS sequence"/>
</dbReference>
<protein>
    <recommendedName>
        <fullName evidence="2">PDZ domain-containing protein</fullName>
    </recommendedName>
</protein>
<dbReference type="RefSeq" id="WP_034687471.1">
    <property type="nucleotide sequence ID" value="NZ_CP023049.2"/>
</dbReference>
<dbReference type="STRING" id="558152.IQ37_17730"/>
<dbReference type="AlphaFoldDB" id="A0A086AJ33"/>
<keyword evidence="1" id="KW-0732">Signal</keyword>
<comment type="caution">
    <text evidence="3">The sequence shown here is derived from an EMBL/GenBank/DDBJ whole genome shotgun (WGS) entry which is preliminary data.</text>
</comment>